<organism evidence="1 2">
    <name type="scientific">Imhoffiella purpurea</name>
    <dbReference type="NCBI Taxonomy" id="1249627"/>
    <lineage>
        <taxon>Bacteria</taxon>
        <taxon>Pseudomonadati</taxon>
        <taxon>Pseudomonadota</taxon>
        <taxon>Gammaproteobacteria</taxon>
        <taxon>Chromatiales</taxon>
        <taxon>Chromatiaceae</taxon>
        <taxon>Imhoffiella</taxon>
    </lineage>
</organism>
<evidence type="ECO:0000313" key="1">
    <source>
        <dbReference type="EMBL" id="EXJ13312.1"/>
    </source>
</evidence>
<evidence type="ECO:0000313" key="2">
    <source>
        <dbReference type="Proteomes" id="UP000019460"/>
    </source>
</evidence>
<protein>
    <submittedName>
        <fullName evidence="1">Uncharacterized protein</fullName>
    </submittedName>
</protein>
<proteinExistence type="predicted"/>
<dbReference type="AlphaFoldDB" id="W9VBB8"/>
<accession>W9VBB8</accession>
<keyword evidence="2" id="KW-1185">Reference proteome</keyword>
<gene>
    <name evidence="1" type="ORF">D779_3903</name>
</gene>
<sequence>MSSLSSRPRTGRITGRHANRLVGGFKRLSADEANPQRTRLPDGLAPWNREDRPGFLVAGWQEDGLPSNVTPGGRT</sequence>
<dbReference type="Proteomes" id="UP000019460">
    <property type="component" value="Unassembled WGS sequence"/>
</dbReference>
<reference evidence="1 2" key="1">
    <citation type="submission" date="2012-11" db="EMBL/GenBank/DDBJ databases">
        <title>Genome assembly of Thiorhodococcus sp. AK35.</title>
        <authorList>
            <person name="Nupur N."/>
            <person name="Khatri I."/>
            <person name="Subramanian S."/>
            <person name="Pinnaka A."/>
        </authorList>
    </citation>
    <scope>NUCLEOTIDE SEQUENCE [LARGE SCALE GENOMIC DNA]</scope>
    <source>
        <strain evidence="1 2">AK35</strain>
    </source>
</reference>
<dbReference type="EMBL" id="AONC01000076">
    <property type="protein sequence ID" value="EXJ13312.1"/>
    <property type="molecule type" value="Genomic_DNA"/>
</dbReference>
<name>W9VBB8_9GAMM</name>
<comment type="caution">
    <text evidence="1">The sequence shown here is derived from an EMBL/GenBank/DDBJ whole genome shotgun (WGS) entry which is preliminary data.</text>
</comment>